<reference evidence="1" key="1">
    <citation type="journal article" date="2022" name="bioRxiv">
        <title>Sequencing and chromosome-scale assembly of the giantPleurodeles waltlgenome.</title>
        <authorList>
            <person name="Brown T."/>
            <person name="Elewa A."/>
            <person name="Iarovenko S."/>
            <person name="Subramanian E."/>
            <person name="Araus A.J."/>
            <person name="Petzold A."/>
            <person name="Susuki M."/>
            <person name="Suzuki K.-i.T."/>
            <person name="Hayashi T."/>
            <person name="Toyoda A."/>
            <person name="Oliveira C."/>
            <person name="Osipova E."/>
            <person name="Leigh N.D."/>
            <person name="Simon A."/>
            <person name="Yun M.H."/>
        </authorList>
    </citation>
    <scope>NUCLEOTIDE SEQUENCE</scope>
    <source>
        <strain evidence="1">20211129_DDA</strain>
        <tissue evidence="1">Liver</tissue>
    </source>
</reference>
<proteinExistence type="predicted"/>
<dbReference type="PANTHER" id="PTHR19446">
    <property type="entry name" value="REVERSE TRANSCRIPTASES"/>
    <property type="match status" value="1"/>
</dbReference>
<keyword evidence="2" id="KW-1185">Reference proteome</keyword>
<dbReference type="EMBL" id="JANPWB010000004">
    <property type="protein sequence ID" value="KAJ1192922.1"/>
    <property type="molecule type" value="Genomic_DNA"/>
</dbReference>
<protein>
    <recommendedName>
        <fullName evidence="3">Reverse transcriptase domain-containing protein</fullName>
    </recommendedName>
</protein>
<name>A0AAV7UUZ4_PLEWA</name>
<gene>
    <name evidence="1" type="ORF">NDU88_002228</name>
</gene>
<evidence type="ECO:0000313" key="1">
    <source>
        <dbReference type="EMBL" id="KAJ1192922.1"/>
    </source>
</evidence>
<evidence type="ECO:0008006" key="3">
    <source>
        <dbReference type="Google" id="ProtNLM"/>
    </source>
</evidence>
<dbReference type="Proteomes" id="UP001066276">
    <property type="component" value="Chromosome 2_2"/>
</dbReference>
<organism evidence="1 2">
    <name type="scientific">Pleurodeles waltl</name>
    <name type="common">Iberian ribbed newt</name>
    <dbReference type="NCBI Taxonomy" id="8319"/>
    <lineage>
        <taxon>Eukaryota</taxon>
        <taxon>Metazoa</taxon>
        <taxon>Chordata</taxon>
        <taxon>Craniata</taxon>
        <taxon>Vertebrata</taxon>
        <taxon>Euteleostomi</taxon>
        <taxon>Amphibia</taxon>
        <taxon>Batrachia</taxon>
        <taxon>Caudata</taxon>
        <taxon>Salamandroidea</taxon>
        <taxon>Salamandridae</taxon>
        <taxon>Pleurodelinae</taxon>
        <taxon>Pleurodeles</taxon>
    </lineage>
</organism>
<accession>A0AAV7UUZ4</accession>
<evidence type="ECO:0000313" key="2">
    <source>
        <dbReference type="Proteomes" id="UP001066276"/>
    </source>
</evidence>
<sequence length="90" mass="10002">MRKPCRPPGFLNPSVRELLISLPDPDNDPKALGSYRPLALLNTDYKILEKLLADLLLALVPALVHADQNGFVPARNTSPNLRQFFLILPS</sequence>
<comment type="caution">
    <text evidence="1">The sequence shown here is derived from an EMBL/GenBank/DDBJ whole genome shotgun (WGS) entry which is preliminary data.</text>
</comment>
<dbReference type="AlphaFoldDB" id="A0AAV7UUZ4"/>